<dbReference type="AlphaFoldDB" id="A0A645IRP7"/>
<gene>
    <name evidence="1" type="ORF">SDC9_198715</name>
</gene>
<comment type="caution">
    <text evidence="1">The sequence shown here is derived from an EMBL/GenBank/DDBJ whole genome shotgun (WGS) entry which is preliminary data.</text>
</comment>
<protein>
    <recommendedName>
        <fullName evidence="2">Lipoprotein</fullName>
    </recommendedName>
</protein>
<evidence type="ECO:0000313" key="1">
    <source>
        <dbReference type="EMBL" id="MPN51074.1"/>
    </source>
</evidence>
<reference evidence="1" key="1">
    <citation type="submission" date="2019-08" db="EMBL/GenBank/DDBJ databases">
        <authorList>
            <person name="Kucharzyk K."/>
            <person name="Murdoch R.W."/>
            <person name="Higgins S."/>
            <person name="Loffler F."/>
        </authorList>
    </citation>
    <scope>NUCLEOTIDE SEQUENCE</scope>
</reference>
<name>A0A645IRP7_9ZZZZ</name>
<evidence type="ECO:0008006" key="2">
    <source>
        <dbReference type="Google" id="ProtNLM"/>
    </source>
</evidence>
<sequence>MKKSLILLAMVVFSVFFFTACGPKGVASGGNALATYGNGMVSGGNVAPIATAGNAG</sequence>
<dbReference type="EMBL" id="VSSQ01115787">
    <property type="protein sequence ID" value="MPN51074.1"/>
    <property type="molecule type" value="Genomic_DNA"/>
</dbReference>
<organism evidence="1">
    <name type="scientific">bioreactor metagenome</name>
    <dbReference type="NCBI Taxonomy" id="1076179"/>
    <lineage>
        <taxon>unclassified sequences</taxon>
        <taxon>metagenomes</taxon>
        <taxon>ecological metagenomes</taxon>
    </lineage>
</organism>
<proteinExistence type="predicted"/>
<dbReference type="PROSITE" id="PS51257">
    <property type="entry name" value="PROKAR_LIPOPROTEIN"/>
    <property type="match status" value="1"/>
</dbReference>
<accession>A0A645IRP7</accession>